<reference evidence="1" key="1">
    <citation type="submission" date="2022-04" db="EMBL/GenBank/DDBJ databases">
        <title>Genome of the entomopathogenic fungus Entomophthora muscae.</title>
        <authorList>
            <person name="Elya C."/>
            <person name="Lovett B.R."/>
            <person name="Lee E."/>
            <person name="Macias A.M."/>
            <person name="Hajek A.E."/>
            <person name="De Bivort B.L."/>
            <person name="Kasson M.T."/>
            <person name="De Fine Licht H.H."/>
            <person name="Stajich J.E."/>
        </authorList>
    </citation>
    <scope>NUCLEOTIDE SEQUENCE</scope>
    <source>
        <strain evidence="1">Berkeley</strain>
    </source>
</reference>
<comment type="caution">
    <text evidence="1">The sequence shown here is derived from an EMBL/GenBank/DDBJ whole genome shotgun (WGS) entry which is preliminary data.</text>
</comment>
<name>A0ACC2TW06_9FUNG</name>
<dbReference type="Proteomes" id="UP001165960">
    <property type="component" value="Unassembled WGS sequence"/>
</dbReference>
<accession>A0ACC2TW06</accession>
<organism evidence="1 2">
    <name type="scientific">Entomophthora muscae</name>
    <dbReference type="NCBI Taxonomy" id="34485"/>
    <lineage>
        <taxon>Eukaryota</taxon>
        <taxon>Fungi</taxon>
        <taxon>Fungi incertae sedis</taxon>
        <taxon>Zoopagomycota</taxon>
        <taxon>Entomophthoromycotina</taxon>
        <taxon>Entomophthoromycetes</taxon>
        <taxon>Entomophthorales</taxon>
        <taxon>Entomophthoraceae</taxon>
        <taxon>Entomophthora</taxon>
    </lineage>
</organism>
<protein>
    <submittedName>
        <fullName evidence="1">Uncharacterized protein</fullName>
    </submittedName>
</protein>
<keyword evidence="2" id="KW-1185">Reference proteome</keyword>
<evidence type="ECO:0000313" key="2">
    <source>
        <dbReference type="Proteomes" id="UP001165960"/>
    </source>
</evidence>
<proteinExistence type="predicted"/>
<sequence length="95" mass="10617">MTTPTLQYPKQDGEYQIKTDASDASIGGVLQIKNTSINFLPIAYELRKLTDSEYCYPIVRAQSALDSELVSLEVIKHAAWKPPQSTFQGKIPPFN</sequence>
<evidence type="ECO:0000313" key="1">
    <source>
        <dbReference type="EMBL" id="KAJ9078710.1"/>
    </source>
</evidence>
<gene>
    <name evidence="1" type="ORF">DSO57_1003981</name>
</gene>
<dbReference type="EMBL" id="QTSX02002139">
    <property type="protein sequence ID" value="KAJ9078710.1"/>
    <property type="molecule type" value="Genomic_DNA"/>
</dbReference>